<dbReference type="Proteomes" id="UP000245998">
    <property type="component" value="Unassembled WGS sequence"/>
</dbReference>
<organism evidence="1 2">
    <name type="scientific">Pueribacillus theae</name>
    <dbReference type="NCBI Taxonomy" id="2171751"/>
    <lineage>
        <taxon>Bacteria</taxon>
        <taxon>Bacillati</taxon>
        <taxon>Bacillota</taxon>
        <taxon>Bacilli</taxon>
        <taxon>Bacillales</taxon>
        <taxon>Bacillaceae</taxon>
        <taxon>Pueribacillus</taxon>
    </lineage>
</organism>
<gene>
    <name evidence="1" type="ORF">DCC39_02155</name>
</gene>
<dbReference type="EMBL" id="QCZG01000002">
    <property type="protein sequence ID" value="PWA13270.1"/>
    <property type="molecule type" value="Genomic_DNA"/>
</dbReference>
<keyword evidence="1" id="KW-0862">Zinc</keyword>
<dbReference type="GO" id="GO:0008270">
    <property type="term" value="F:zinc ion binding"/>
    <property type="evidence" value="ECO:0007669"/>
    <property type="project" value="UniProtKB-KW"/>
</dbReference>
<dbReference type="AlphaFoldDB" id="A0A2U1K6W3"/>
<name>A0A2U1K6W3_9BACI</name>
<reference evidence="1 2" key="1">
    <citation type="submission" date="2018-04" db="EMBL/GenBank/DDBJ databases">
        <title>Camelliibacillus theae gen. nov., sp. nov., isolated from Pu'er tea.</title>
        <authorList>
            <person name="Niu L."/>
        </authorList>
    </citation>
    <scope>NUCLEOTIDE SEQUENCE [LARGE SCALE GENOMIC DNA]</scope>
    <source>
        <strain evidence="1 2">T8</strain>
    </source>
</reference>
<dbReference type="Pfam" id="PF10782">
    <property type="entry name" value="zf-C2HCIx2C"/>
    <property type="match status" value="1"/>
</dbReference>
<evidence type="ECO:0000313" key="2">
    <source>
        <dbReference type="Proteomes" id="UP000245998"/>
    </source>
</evidence>
<keyword evidence="1" id="KW-0863">Zinc-finger</keyword>
<dbReference type="RefSeq" id="WP_116553231.1">
    <property type="nucleotide sequence ID" value="NZ_QCZG01000002.1"/>
</dbReference>
<keyword evidence="1" id="KW-0479">Metal-binding</keyword>
<protein>
    <submittedName>
        <fullName evidence="1">Zinc-finger domain-containing protein</fullName>
    </submittedName>
</protein>
<keyword evidence="2" id="KW-1185">Reference proteome</keyword>
<accession>A0A2U1K6W3</accession>
<comment type="caution">
    <text evidence="1">The sequence shown here is derived from an EMBL/GenBank/DDBJ whole genome shotgun (WGS) entry which is preliminary data.</text>
</comment>
<sequence>MQRKQVICKVNDILDTYCTDCFLKQFLRQTYGKNHAQRFCIRECSVGEELQKYGDKLLKKT</sequence>
<dbReference type="InterPro" id="IPR019718">
    <property type="entry name" value="DUF2602"/>
</dbReference>
<proteinExistence type="predicted"/>
<evidence type="ECO:0000313" key="1">
    <source>
        <dbReference type="EMBL" id="PWA13270.1"/>
    </source>
</evidence>
<dbReference type="OrthoDB" id="2454446at2"/>